<proteinExistence type="predicted"/>
<feature type="region of interest" description="Disordered" evidence="1">
    <location>
        <begin position="1"/>
        <end position="40"/>
    </location>
</feature>
<feature type="domain" description="DUF5681" evidence="2">
    <location>
        <begin position="21"/>
        <end position="94"/>
    </location>
</feature>
<keyword evidence="4" id="KW-1185">Reference proteome</keyword>
<dbReference type="AlphaFoldDB" id="A0A1R3V0Z6"/>
<evidence type="ECO:0000256" key="1">
    <source>
        <dbReference type="SAM" id="MobiDB-lite"/>
    </source>
</evidence>
<gene>
    <name evidence="3" type="ORF">BQ8794_130002</name>
</gene>
<protein>
    <recommendedName>
        <fullName evidence="2">DUF5681 domain-containing protein</fullName>
    </recommendedName>
</protein>
<feature type="region of interest" description="Disordered" evidence="1">
    <location>
        <begin position="126"/>
        <end position="155"/>
    </location>
</feature>
<reference evidence="4" key="1">
    <citation type="submission" date="2017-01" db="EMBL/GenBank/DDBJ databases">
        <authorList>
            <person name="Brunel B."/>
        </authorList>
    </citation>
    <scope>NUCLEOTIDE SEQUENCE [LARGE SCALE GENOMIC DNA]</scope>
</reference>
<dbReference type="InterPro" id="IPR043736">
    <property type="entry name" value="DUF5681"/>
</dbReference>
<organism evidence="3 4">
    <name type="scientific">Mesorhizobium prunaredense</name>
    <dbReference type="NCBI Taxonomy" id="1631249"/>
    <lineage>
        <taxon>Bacteria</taxon>
        <taxon>Pseudomonadati</taxon>
        <taxon>Pseudomonadota</taxon>
        <taxon>Alphaproteobacteria</taxon>
        <taxon>Hyphomicrobiales</taxon>
        <taxon>Phyllobacteriaceae</taxon>
        <taxon>Mesorhizobium</taxon>
    </lineage>
</organism>
<evidence type="ECO:0000313" key="4">
    <source>
        <dbReference type="Proteomes" id="UP000188388"/>
    </source>
</evidence>
<dbReference type="Proteomes" id="UP000188388">
    <property type="component" value="Unassembled WGS sequence"/>
</dbReference>
<name>A0A1R3V0Z6_9HYPH</name>
<dbReference type="EMBL" id="FTPD01000005">
    <property type="protein sequence ID" value="SIT53518.1"/>
    <property type="molecule type" value="Genomic_DNA"/>
</dbReference>
<dbReference type="Pfam" id="PF18932">
    <property type="entry name" value="DUF5681"/>
    <property type="match status" value="1"/>
</dbReference>
<accession>A0A1R3V0Z6</accession>
<sequence>MTARRKKPADYPIGYAKPPAETRFKKGMSGNPKGRPKGKMNMNTIIRETLFGPIQIQQNGKTTTVTAFEAILLKMRNNALSGDFRSAVQALQLASRSIDPDEANQADKEVNPLDQQTMIEMMRDYLDHKMPPSHESEEGAHSALRSGGEQREDVE</sequence>
<feature type="compositionally biased region" description="Basic and acidic residues" evidence="1">
    <location>
        <begin position="126"/>
        <end position="140"/>
    </location>
</feature>
<dbReference type="RefSeq" id="WP_077373501.1">
    <property type="nucleotide sequence ID" value="NZ_FTPD01000005.1"/>
</dbReference>
<dbReference type="STRING" id="1631249.BQ8794_130002"/>
<evidence type="ECO:0000313" key="3">
    <source>
        <dbReference type="EMBL" id="SIT53518.1"/>
    </source>
</evidence>
<evidence type="ECO:0000259" key="2">
    <source>
        <dbReference type="Pfam" id="PF18932"/>
    </source>
</evidence>